<gene>
    <name evidence="4" type="primary">LOC115210481</name>
</gene>
<dbReference type="AlphaFoldDB" id="A0A6P7S9E7"/>
<feature type="coiled-coil region" evidence="1">
    <location>
        <begin position="135"/>
        <end position="176"/>
    </location>
</feature>
<keyword evidence="3" id="KW-1185">Reference proteome</keyword>
<dbReference type="RefSeq" id="XP_029634944.2">
    <property type="nucleotide sequence ID" value="XM_029779084.2"/>
</dbReference>
<protein>
    <submittedName>
        <fullName evidence="4">Uncharacterized protein LOC115210481</fullName>
    </submittedName>
</protein>
<proteinExistence type="predicted"/>
<organism evidence="3 4">
    <name type="scientific">Octopus sinensis</name>
    <name type="common">East Asian common octopus</name>
    <dbReference type="NCBI Taxonomy" id="2607531"/>
    <lineage>
        <taxon>Eukaryota</taxon>
        <taxon>Metazoa</taxon>
        <taxon>Spiralia</taxon>
        <taxon>Lophotrochozoa</taxon>
        <taxon>Mollusca</taxon>
        <taxon>Cephalopoda</taxon>
        <taxon>Coleoidea</taxon>
        <taxon>Octopodiformes</taxon>
        <taxon>Octopoda</taxon>
        <taxon>Incirrata</taxon>
        <taxon>Octopodidae</taxon>
        <taxon>Octopus</taxon>
    </lineage>
</organism>
<evidence type="ECO:0000256" key="1">
    <source>
        <dbReference type="SAM" id="Coils"/>
    </source>
</evidence>
<dbReference type="Proteomes" id="UP000515154">
    <property type="component" value="Linkage group LG4"/>
</dbReference>
<evidence type="ECO:0000313" key="3">
    <source>
        <dbReference type="Proteomes" id="UP000515154"/>
    </source>
</evidence>
<dbReference type="KEGG" id="osn:115210481"/>
<evidence type="ECO:0000256" key="2">
    <source>
        <dbReference type="SAM" id="MobiDB-lite"/>
    </source>
</evidence>
<feature type="region of interest" description="Disordered" evidence="2">
    <location>
        <begin position="68"/>
        <end position="88"/>
    </location>
</feature>
<keyword evidence="1" id="KW-0175">Coiled coil</keyword>
<accession>A0A6P7S9E7</accession>
<evidence type="ECO:0000313" key="4">
    <source>
        <dbReference type="RefSeq" id="XP_029634944.2"/>
    </source>
</evidence>
<sequence>MSQSLSVASGSVLKKQTPFELQQMVNDLQEEVACLKKKLDQLRRAKSTTIVKREREILRIGHPFVARNAKVGNPNDASPKTQPEDNVCDKETEENLVKCPEALQTELVDKEDTSPVDLDSISLEAEEQEGNTEYINFLLERIDQLRGENMALTIQNKTLEGDVADLKMELNKKEMEWCKKEEQLKSTRSHIFCGEGTLNYIDPVLDWHLFFRPRKNESQSQSEI</sequence>
<reference evidence="4" key="1">
    <citation type="submission" date="2025-08" db="UniProtKB">
        <authorList>
            <consortium name="RefSeq"/>
        </authorList>
    </citation>
    <scope>IDENTIFICATION</scope>
</reference>
<name>A0A6P7S9E7_9MOLL</name>